<accession>A0AAD4IKC7</accession>
<comment type="caution">
    <text evidence="1">The sequence shown here is derived from an EMBL/GenBank/DDBJ whole genome shotgun (WGS) entry which is preliminary data.</text>
</comment>
<proteinExistence type="predicted"/>
<dbReference type="EMBL" id="JAANER010000001">
    <property type="protein sequence ID" value="KAG9196018.1"/>
    <property type="molecule type" value="Genomic_DNA"/>
</dbReference>
<dbReference type="AlphaFoldDB" id="A0AAD4IKC7"/>
<evidence type="ECO:0000313" key="2">
    <source>
        <dbReference type="Proteomes" id="UP001199106"/>
    </source>
</evidence>
<name>A0AAD4IKC7_9PLEO</name>
<evidence type="ECO:0000313" key="1">
    <source>
        <dbReference type="EMBL" id="KAG9196018.1"/>
    </source>
</evidence>
<keyword evidence="2" id="KW-1185">Reference proteome</keyword>
<protein>
    <submittedName>
        <fullName evidence="1">Uncharacterized protein</fullName>
    </submittedName>
</protein>
<sequence>MTTVNPAMAHTTDYDQIKRILEPFHQIFMTVLEDVENPCLPIITLHPAKGDNFCIVAKGRTALPPNIPYDLQTAILKFNQCDLSLVCFLGWIREALRPIGATVEWLLIVSIRPLSILHYSDDEPVIEGGRHSVFAITTASHERYVADFTLEHFGYPTELWFLKKAEYSVRFLAVGARWRIASKEAMEEADRDIAEVDAQQYSRTPIDAVYDEINWPDYRRLPTDERMSWVELHTRDILGRVEEDEDLLNSVLEAAESRGKCS</sequence>
<gene>
    <name evidence="1" type="ORF">G6011_01139</name>
</gene>
<organism evidence="1 2">
    <name type="scientific">Alternaria panax</name>
    <dbReference type="NCBI Taxonomy" id="48097"/>
    <lineage>
        <taxon>Eukaryota</taxon>
        <taxon>Fungi</taxon>
        <taxon>Dikarya</taxon>
        <taxon>Ascomycota</taxon>
        <taxon>Pezizomycotina</taxon>
        <taxon>Dothideomycetes</taxon>
        <taxon>Pleosporomycetidae</taxon>
        <taxon>Pleosporales</taxon>
        <taxon>Pleosporineae</taxon>
        <taxon>Pleosporaceae</taxon>
        <taxon>Alternaria</taxon>
        <taxon>Alternaria sect. Panax</taxon>
    </lineage>
</organism>
<reference evidence="1" key="1">
    <citation type="submission" date="2021-07" db="EMBL/GenBank/DDBJ databases">
        <title>Genome Resource of American Ginseng Black Spot Pathogen Alternaria panax.</title>
        <authorList>
            <person name="Qiu C."/>
            <person name="Wang W."/>
            <person name="Liu Z."/>
        </authorList>
    </citation>
    <scope>NUCLEOTIDE SEQUENCE</scope>
    <source>
        <strain evidence="1">BNCC115425</strain>
    </source>
</reference>
<dbReference type="Proteomes" id="UP001199106">
    <property type="component" value="Unassembled WGS sequence"/>
</dbReference>